<dbReference type="AlphaFoldDB" id="A0A9P6H1Q7"/>
<protein>
    <recommendedName>
        <fullName evidence="8">Signal peptidase complex subunit 3</fullName>
    </recommendedName>
    <alternativeName>
        <fullName evidence="9">Microsomal signal peptidase subunit 3</fullName>
    </alternativeName>
</protein>
<evidence type="ECO:0000256" key="9">
    <source>
        <dbReference type="ARBA" id="ARBA00033146"/>
    </source>
</evidence>
<dbReference type="OrthoDB" id="10261524at2759"/>
<dbReference type="GO" id="GO:0006465">
    <property type="term" value="P:signal peptide processing"/>
    <property type="evidence" value="ECO:0007669"/>
    <property type="project" value="InterPro"/>
</dbReference>
<dbReference type="GO" id="GO:0005787">
    <property type="term" value="C:signal peptidase complex"/>
    <property type="evidence" value="ECO:0007669"/>
    <property type="project" value="InterPro"/>
</dbReference>
<keyword evidence="3" id="KW-0812">Transmembrane</keyword>
<keyword evidence="12" id="KW-1185">Reference proteome</keyword>
<evidence type="ECO:0000313" key="12">
    <source>
        <dbReference type="Proteomes" id="UP000740883"/>
    </source>
</evidence>
<keyword evidence="7" id="KW-0472">Membrane</keyword>
<dbReference type="PANTHER" id="PTHR12804">
    <property type="entry name" value="MICROSOMAL SIGNAL PEPTIDASE 23 KD SUBUNIT SPC22/23"/>
    <property type="match status" value="1"/>
</dbReference>
<keyword evidence="5" id="KW-0735">Signal-anchor</keyword>
<evidence type="ECO:0000256" key="3">
    <source>
        <dbReference type="ARBA" id="ARBA00022692"/>
    </source>
</evidence>
<evidence type="ECO:0000256" key="10">
    <source>
        <dbReference type="ARBA" id="ARBA00045670"/>
    </source>
</evidence>
<evidence type="ECO:0000313" key="11">
    <source>
        <dbReference type="EMBL" id="KAF9763667.1"/>
    </source>
</evidence>
<evidence type="ECO:0000256" key="2">
    <source>
        <dbReference type="ARBA" id="ARBA00009289"/>
    </source>
</evidence>
<reference evidence="11 12" key="1">
    <citation type="journal article" date="2020" name="Genome Biol. Evol.">
        <title>Comparative genomics of strictly vertically transmitted, feminizing microsporidia endosymbionts of amphipod crustaceans.</title>
        <authorList>
            <person name="Cormier A."/>
            <person name="Chebbi M.A."/>
            <person name="Giraud I."/>
            <person name="Wattier R."/>
            <person name="Teixeira M."/>
            <person name="Gilbert C."/>
            <person name="Rigaud T."/>
            <person name="Cordaux R."/>
        </authorList>
    </citation>
    <scope>NUCLEOTIDE SEQUENCE [LARGE SCALE GENOMIC DNA]</scope>
    <source>
        <strain evidence="11 12">Ou3-Ou53</strain>
    </source>
</reference>
<dbReference type="EMBL" id="SBJO01000063">
    <property type="protein sequence ID" value="KAF9763667.1"/>
    <property type="molecule type" value="Genomic_DNA"/>
</dbReference>
<sequence>MHKASRRISFISSALMNPTLILLFSIFACSLLFVKPLPKANIQIKSLDASSYRRILTFNPNVDLSDQFNFNVKQIFVYLRVIYPTKSSEILWSKIVQRGDVYKLVENVRSNYEIKGEVGRNVVLELRGNYFPFVGIIRDFSFGETNFIL</sequence>
<evidence type="ECO:0000256" key="7">
    <source>
        <dbReference type="ARBA" id="ARBA00023136"/>
    </source>
</evidence>
<comment type="subcellular location">
    <subcellularLocation>
        <location evidence="1">Endoplasmic reticulum membrane</location>
        <topology evidence="1">Single-pass type II membrane protein</topology>
    </subcellularLocation>
</comment>
<evidence type="ECO:0000256" key="6">
    <source>
        <dbReference type="ARBA" id="ARBA00022989"/>
    </source>
</evidence>
<dbReference type="PANTHER" id="PTHR12804:SF0">
    <property type="entry name" value="SIGNAL PEPTIDASE COMPLEX SUBUNIT 3"/>
    <property type="match status" value="1"/>
</dbReference>
<evidence type="ECO:0000256" key="1">
    <source>
        <dbReference type="ARBA" id="ARBA00004648"/>
    </source>
</evidence>
<evidence type="ECO:0000256" key="5">
    <source>
        <dbReference type="ARBA" id="ARBA00022968"/>
    </source>
</evidence>
<evidence type="ECO:0000256" key="4">
    <source>
        <dbReference type="ARBA" id="ARBA00022824"/>
    </source>
</evidence>
<comment type="function">
    <text evidence="10">Essential component of the signal peptidase complex (SPC) which catalyzes the cleavage of N-terminal signal sequences from nascent proteins as they are translocated into the lumen of the endoplasmic reticulum. Essential for the SPC catalytic activity, possibly by stabilizing and positioning the active center of the complex close to the lumenal surface. Essential for viability.</text>
</comment>
<keyword evidence="4" id="KW-0256">Endoplasmic reticulum</keyword>
<dbReference type="PROSITE" id="PS51257">
    <property type="entry name" value="PROKAR_LIPOPROTEIN"/>
    <property type="match status" value="1"/>
</dbReference>
<dbReference type="GO" id="GO:0045047">
    <property type="term" value="P:protein targeting to ER"/>
    <property type="evidence" value="ECO:0007669"/>
    <property type="project" value="TreeGrafter"/>
</dbReference>
<proteinExistence type="inferred from homology"/>
<name>A0A9P6H1Q7_9MICR</name>
<comment type="caution">
    <text evidence="11">The sequence shown here is derived from an EMBL/GenBank/DDBJ whole genome shotgun (WGS) entry which is preliminary data.</text>
</comment>
<organism evidence="11 12">
    <name type="scientific">Nosema granulosis</name>
    <dbReference type="NCBI Taxonomy" id="83296"/>
    <lineage>
        <taxon>Eukaryota</taxon>
        <taxon>Fungi</taxon>
        <taxon>Fungi incertae sedis</taxon>
        <taxon>Microsporidia</taxon>
        <taxon>Nosematidae</taxon>
        <taxon>Nosema</taxon>
    </lineage>
</organism>
<dbReference type="InterPro" id="IPR007653">
    <property type="entry name" value="SPC3"/>
</dbReference>
<comment type="similarity">
    <text evidence="2">Belongs to the SPCS3 family.</text>
</comment>
<gene>
    <name evidence="11" type="primary">Spcs3</name>
    <name evidence="11" type="ORF">NGRA_1140</name>
</gene>
<accession>A0A9P6H1Q7</accession>
<dbReference type="Proteomes" id="UP000740883">
    <property type="component" value="Unassembled WGS sequence"/>
</dbReference>
<keyword evidence="6" id="KW-1133">Transmembrane helix</keyword>
<dbReference type="Pfam" id="PF04573">
    <property type="entry name" value="SPC22"/>
    <property type="match status" value="1"/>
</dbReference>
<evidence type="ECO:0000256" key="8">
    <source>
        <dbReference type="ARBA" id="ARBA00029556"/>
    </source>
</evidence>